<dbReference type="InterPro" id="IPR028045">
    <property type="entry name" value="HROB"/>
</dbReference>
<dbReference type="Proteomes" id="UP001151760">
    <property type="component" value="Unassembled WGS sequence"/>
</dbReference>
<dbReference type="EMBL" id="BQNB010015557">
    <property type="protein sequence ID" value="GJT41371.1"/>
    <property type="molecule type" value="Genomic_DNA"/>
</dbReference>
<name>A0ABQ5DSW3_9ASTR</name>
<dbReference type="InterPro" id="IPR058570">
    <property type="entry name" value="HROB_OB"/>
</dbReference>
<dbReference type="PANTHER" id="PTHR14523:SF1">
    <property type="entry name" value="HOMOLOGOUS RECOMBINATION OB-FOLD PROTEIN"/>
    <property type="match status" value="1"/>
</dbReference>
<reference evidence="2" key="1">
    <citation type="journal article" date="2022" name="Int. J. Mol. Sci.">
        <title>Draft Genome of Tanacetum Coccineum: Genomic Comparison of Closely Related Tanacetum-Family Plants.</title>
        <authorList>
            <person name="Yamashiro T."/>
            <person name="Shiraishi A."/>
            <person name="Nakayama K."/>
            <person name="Satake H."/>
        </authorList>
    </citation>
    <scope>NUCLEOTIDE SEQUENCE</scope>
</reference>
<dbReference type="Pfam" id="PF15072">
    <property type="entry name" value="HROB"/>
    <property type="match status" value="1"/>
</dbReference>
<evidence type="ECO:0000313" key="2">
    <source>
        <dbReference type="EMBL" id="GJT41371.1"/>
    </source>
</evidence>
<proteinExistence type="predicted"/>
<evidence type="ECO:0000259" key="1">
    <source>
        <dbReference type="Pfam" id="PF15072"/>
    </source>
</evidence>
<organism evidence="2 3">
    <name type="scientific">Tanacetum coccineum</name>
    <dbReference type="NCBI Taxonomy" id="301880"/>
    <lineage>
        <taxon>Eukaryota</taxon>
        <taxon>Viridiplantae</taxon>
        <taxon>Streptophyta</taxon>
        <taxon>Embryophyta</taxon>
        <taxon>Tracheophyta</taxon>
        <taxon>Spermatophyta</taxon>
        <taxon>Magnoliopsida</taxon>
        <taxon>eudicotyledons</taxon>
        <taxon>Gunneridae</taxon>
        <taxon>Pentapetalae</taxon>
        <taxon>asterids</taxon>
        <taxon>campanulids</taxon>
        <taxon>Asterales</taxon>
        <taxon>Asteraceae</taxon>
        <taxon>Asteroideae</taxon>
        <taxon>Anthemideae</taxon>
        <taxon>Anthemidinae</taxon>
        <taxon>Tanacetum</taxon>
    </lineage>
</organism>
<dbReference type="PANTHER" id="PTHR14523">
    <property type="entry name" value="UNCHARACTERIZED PROTEIN C17ORF53 HOMOLOG"/>
    <property type="match status" value="1"/>
</dbReference>
<sequence>MACSLSHIDSEVEALVQKLIDEDKGRQNAILDLALQFENSCTAKDELRKAYEKCNDISQESRALIDTFLKEGPDKNYELNLSMYGKATKVEKQMDAKLVWLLEKYYYRSQESVGCSSSHADFYLTEKELHQLALDEEALRETLEEQTMDEKAREEKIRQKQADDDELFNTFWVMRIDSDYDLDIDDSDIHLTPVSRSSSSAHVEPSPYTPTPVTIIPGPAGVIQNSNVEPSSLTTNLVRIIPGPAGIVQQAKLLRDKVFILDSDGALMSTQGYMQKLVEDVGEDDDFNSGAWFSATNFVIAFGGTVTGCLGDIENHLKKGKLEQVVAIVKSCTSNALGYLNVTLKDLSGTVPGTVHYKVLNVGSYANDITVGAAMILPNVSVFTPKPSKHYLNITMRNVVEVFRKDTVLGSGSG</sequence>
<accession>A0ABQ5DSW3</accession>
<keyword evidence="3" id="KW-1185">Reference proteome</keyword>
<feature type="domain" description="Homologous recombination OB-fold protein OB-fold" evidence="1">
    <location>
        <begin position="321"/>
        <end position="405"/>
    </location>
</feature>
<evidence type="ECO:0000313" key="3">
    <source>
        <dbReference type="Proteomes" id="UP001151760"/>
    </source>
</evidence>
<reference evidence="2" key="2">
    <citation type="submission" date="2022-01" db="EMBL/GenBank/DDBJ databases">
        <authorList>
            <person name="Yamashiro T."/>
            <person name="Shiraishi A."/>
            <person name="Satake H."/>
            <person name="Nakayama K."/>
        </authorList>
    </citation>
    <scope>NUCLEOTIDE SEQUENCE</scope>
</reference>
<protein>
    <submittedName>
        <fullName evidence="2">Transposase, MuDR, MULE transposase domain protein</fullName>
    </submittedName>
</protein>
<gene>
    <name evidence="2" type="ORF">Tco_0941236</name>
</gene>
<comment type="caution">
    <text evidence="2">The sequence shown here is derived from an EMBL/GenBank/DDBJ whole genome shotgun (WGS) entry which is preliminary data.</text>
</comment>